<dbReference type="EMBL" id="JBHTMC010000020">
    <property type="protein sequence ID" value="MFD1264000.1"/>
    <property type="molecule type" value="Genomic_DNA"/>
</dbReference>
<keyword evidence="4" id="KW-1133">Transmembrane helix</keyword>
<dbReference type="Gene3D" id="1.10.287.470">
    <property type="entry name" value="Helix hairpin bin"/>
    <property type="match status" value="1"/>
</dbReference>
<evidence type="ECO:0000256" key="3">
    <source>
        <dbReference type="SAM" id="Coils"/>
    </source>
</evidence>
<evidence type="ECO:0000256" key="4">
    <source>
        <dbReference type="SAM" id="Phobius"/>
    </source>
</evidence>
<reference evidence="6" key="1">
    <citation type="journal article" date="2019" name="Int. J. Syst. Evol. Microbiol.">
        <title>The Global Catalogue of Microorganisms (GCM) 10K type strain sequencing project: providing services to taxonomists for standard genome sequencing and annotation.</title>
        <authorList>
            <consortium name="The Broad Institute Genomics Platform"/>
            <consortium name="The Broad Institute Genome Sequencing Center for Infectious Disease"/>
            <person name="Wu L."/>
            <person name="Ma J."/>
        </authorList>
    </citation>
    <scope>NUCLEOTIDE SEQUENCE [LARGE SCALE GENOMIC DNA]</scope>
    <source>
        <strain evidence="6">CCUG 48884</strain>
    </source>
</reference>
<keyword evidence="6" id="KW-1185">Reference proteome</keyword>
<evidence type="ECO:0000256" key="2">
    <source>
        <dbReference type="ARBA" id="ARBA00023054"/>
    </source>
</evidence>
<keyword evidence="4" id="KW-0472">Membrane</keyword>
<evidence type="ECO:0000313" key="6">
    <source>
        <dbReference type="Proteomes" id="UP001597158"/>
    </source>
</evidence>
<feature type="coiled-coil region" evidence="3">
    <location>
        <begin position="252"/>
        <end position="319"/>
    </location>
</feature>
<dbReference type="PANTHER" id="PTHR32347:SF23">
    <property type="entry name" value="BLL5650 PROTEIN"/>
    <property type="match status" value="1"/>
</dbReference>
<dbReference type="Proteomes" id="UP001597158">
    <property type="component" value="Unassembled WGS sequence"/>
</dbReference>
<protein>
    <submittedName>
        <fullName evidence="5">Efflux RND transporter periplasmic adaptor subunit</fullName>
    </submittedName>
</protein>
<dbReference type="PANTHER" id="PTHR32347">
    <property type="entry name" value="EFFLUX SYSTEM COMPONENT YKNX-RELATED"/>
    <property type="match status" value="1"/>
</dbReference>
<comment type="caution">
    <text evidence="5">The sequence shown here is derived from an EMBL/GenBank/DDBJ whole genome shotgun (WGS) entry which is preliminary data.</text>
</comment>
<proteinExistence type="predicted"/>
<gene>
    <name evidence="5" type="ORF">ACFQ4M_10425</name>
</gene>
<keyword evidence="2 3" id="KW-0175">Coiled coil</keyword>
<feature type="transmembrane region" description="Helical" evidence="4">
    <location>
        <begin position="188"/>
        <end position="208"/>
    </location>
</feature>
<evidence type="ECO:0000313" key="5">
    <source>
        <dbReference type="EMBL" id="MFD1264000.1"/>
    </source>
</evidence>
<organism evidence="5 6">
    <name type="scientific">Thauera mechernichensis</name>
    <dbReference type="NCBI Taxonomy" id="82788"/>
    <lineage>
        <taxon>Bacteria</taxon>
        <taxon>Pseudomonadati</taxon>
        <taxon>Pseudomonadota</taxon>
        <taxon>Betaproteobacteria</taxon>
        <taxon>Rhodocyclales</taxon>
        <taxon>Zoogloeaceae</taxon>
        <taxon>Thauera</taxon>
    </lineage>
</organism>
<accession>A0ABW3WDT4</accession>
<evidence type="ECO:0000256" key="1">
    <source>
        <dbReference type="ARBA" id="ARBA00004196"/>
    </source>
</evidence>
<dbReference type="RefSeq" id="WP_277832437.1">
    <property type="nucleotide sequence ID" value="NZ_JARQZE010000005.1"/>
</dbReference>
<dbReference type="InterPro" id="IPR050465">
    <property type="entry name" value="UPF0194_transport"/>
</dbReference>
<dbReference type="SUPFAM" id="SSF111369">
    <property type="entry name" value="HlyD-like secretion proteins"/>
    <property type="match status" value="1"/>
</dbReference>
<sequence length="453" mass="48523">MKEGRREAGELLLGRLLRLCTALAGVRDADKAGQLLANRIGEVLACERAVLVSVPALLPCQASAGVKPAERSVLADAIRIAAGELGLGNGPARLGHSARPAQVRSEVAGEALADALQRVIAAQGGTQILWWPLPGRDGEPGRHALWLERHRGRAWTDEEVLFAHRFGAMLGALMPSPQPPRLGARRRALLAGLAVVLVAALVPVPAAVTAPVQVVAAEPRHVFSALDGVIATLEVAPGQQVEPGDLLLRMDTRVLEKNVDEARQSLAVAQAELARVRAASHYDASARARVAVTQIELERAQLELDFQLAQLERAELRSELSGQVLLEDPDRLPGAAVRMGERLLSIADTRVTRLRIMVPLADFSLVDEGAPVQVTLDRSPLSALSAQVVRRGYSVQLSDDQLPSIAVDADWRAMPPAVLPGARGTARITGERIPLAQQLLRKPLQALRRAWGL</sequence>
<dbReference type="Gene3D" id="2.40.50.100">
    <property type="match status" value="1"/>
</dbReference>
<keyword evidence="4" id="KW-0812">Transmembrane</keyword>
<name>A0ABW3WDT4_9RHOO</name>
<comment type="subcellular location">
    <subcellularLocation>
        <location evidence="1">Cell envelope</location>
    </subcellularLocation>
</comment>